<feature type="region of interest" description="Disordered" evidence="1">
    <location>
        <begin position="1"/>
        <end position="59"/>
    </location>
</feature>
<reference evidence="2 3" key="1">
    <citation type="journal article" date="2022" name="Nat. Plants">
        <title>Genomes of leafy and leafless Platanthera orchids illuminate the evolution of mycoheterotrophy.</title>
        <authorList>
            <person name="Li M.H."/>
            <person name="Liu K.W."/>
            <person name="Li Z."/>
            <person name="Lu H.C."/>
            <person name="Ye Q.L."/>
            <person name="Zhang D."/>
            <person name="Wang J.Y."/>
            <person name="Li Y.F."/>
            <person name="Zhong Z.M."/>
            <person name="Liu X."/>
            <person name="Yu X."/>
            <person name="Liu D.K."/>
            <person name="Tu X.D."/>
            <person name="Liu B."/>
            <person name="Hao Y."/>
            <person name="Liao X.Y."/>
            <person name="Jiang Y.T."/>
            <person name="Sun W.H."/>
            <person name="Chen J."/>
            <person name="Chen Y.Q."/>
            <person name="Ai Y."/>
            <person name="Zhai J.W."/>
            <person name="Wu S.S."/>
            <person name="Zhou Z."/>
            <person name="Hsiao Y.Y."/>
            <person name="Wu W.L."/>
            <person name="Chen Y.Y."/>
            <person name="Lin Y.F."/>
            <person name="Hsu J.L."/>
            <person name="Li C.Y."/>
            <person name="Wang Z.W."/>
            <person name="Zhao X."/>
            <person name="Zhong W.Y."/>
            <person name="Ma X.K."/>
            <person name="Ma L."/>
            <person name="Huang J."/>
            <person name="Chen G.Z."/>
            <person name="Huang M.Z."/>
            <person name="Huang L."/>
            <person name="Peng D.H."/>
            <person name="Luo Y.B."/>
            <person name="Zou S.Q."/>
            <person name="Chen S.P."/>
            <person name="Lan S."/>
            <person name="Tsai W.C."/>
            <person name="Van de Peer Y."/>
            <person name="Liu Z.J."/>
        </authorList>
    </citation>
    <scope>NUCLEOTIDE SEQUENCE [LARGE SCALE GENOMIC DNA]</scope>
    <source>
        <strain evidence="2">Lor287</strain>
    </source>
</reference>
<name>A0AAP0B229_9ASPA</name>
<protein>
    <submittedName>
        <fullName evidence="2">Uncharacterized protein</fullName>
    </submittedName>
</protein>
<keyword evidence="3" id="KW-1185">Reference proteome</keyword>
<dbReference type="EMBL" id="JBBWWQ010000017">
    <property type="protein sequence ID" value="KAK8924072.1"/>
    <property type="molecule type" value="Genomic_DNA"/>
</dbReference>
<evidence type="ECO:0000313" key="3">
    <source>
        <dbReference type="Proteomes" id="UP001418222"/>
    </source>
</evidence>
<evidence type="ECO:0000256" key="1">
    <source>
        <dbReference type="SAM" id="MobiDB-lite"/>
    </source>
</evidence>
<organism evidence="2 3">
    <name type="scientific">Platanthera zijinensis</name>
    <dbReference type="NCBI Taxonomy" id="2320716"/>
    <lineage>
        <taxon>Eukaryota</taxon>
        <taxon>Viridiplantae</taxon>
        <taxon>Streptophyta</taxon>
        <taxon>Embryophyta</taxon>
        <taxon>Tracheophyta</taxon>
        <taxon>Spermatophyta</taxon>
        <taxon>Magnoliopsida</taxon>
        <taxon>Liliopsida</taxon>
        <taxon>Asparagales</taxon>
        <taxon>Orchidaceae</taxon>
        <taxon>Orchidoideae</taxon>
        <taxon>Orchideae</taxon>
        <taxon>Orchidinae</taxon>
        <taxon>Platanthera</taxon>
    </lineage>
</organism>
<gene>
    <name evidence="2" type="ORF">KSP39_PZI019265</name>
</gene>
<accession>A0AAP0B229</accession>
<dbReference type="AlphaFoldDB" id="A0AAP0B229"/>
<proteinExistence type="predicted"/>
<feature type="compositionally biased region" description="Low complexity" evidence="1">
    <location>
        <begin position="9"/>
        <end position="25"/>
    </location>
</feature>
<sequence>MNPSSRFTISPISAPSSSSPSLPALVPQNPYLSPQTAPPCSQPTRTAASAYGADPPGTT</sequence>
<evidence type="ECO:0000313" key="2">
    <source>
        <dbReference type="EMBL" id="KAK8924072.1"/>
    </source>
</evidence>
<dbReference type="Proteomes" id="UP001418222">
    <property type="component" value="Unassembled WGS sequence"/>
</dbReference>
<comment type="caution">
    <text evidence="2">The sequence shown here is derived from an EMBL/GenBank/DDBJ whole genome shotgun (WGS) entry which is preliminary data.</text>
</comment>